<dbReference type="PROSITE" id="PS51257">
    <property type="entry name" value="PROKAR_LIPOPROTEIN"/>
    <property type="match status" value="1"/>
</dbReference>
<dbReference type="AlphaFoldDB" id="A0AAV4FPA7"/>
<comment type="caution">
    <text evidence="5">The sequence shown here is derived from an EMBL/GenBank/DDBJ whole genome shotgun (WGS) entry which is preliminary data.</text>
</comment>
<evidence type="ECO:0000313" key="5">
    <source>
        <dbReference type="EMBL" id="GFR75044.1"/>
    </source>
</evidence>
<dbReference type="GO" id="GO:0051205">
    <property type="term" value="P:protein insertion into membrane"/>
    <property type="evidence" value="ECO:0007669"/>
    <property type="project" value="TreeGrafter"/>
</dbReference>
<dbReference type="GO" id="GO:0019867">
    <property type="term" value="C:outer membrane"/>
    <property type="evidence" value="ECO:0007669"/>
    <property type="project" value="InterPro"/>
</dbReference>
<dbReference type="InterPro" id="IPR026592">
    <property type="entry name" value="BamE"/>
</dbReference>
<dbReference type="InterPro" id="IPR037873">
    <property type="entry name" value="BamE-like"/>
</dbReference>
<evidence type="ECO:0000256" key="1">
    <source>
        <dbReference type="ARBA" id="ARBA00022729"/>
    </source>
</evidence>
<dbReference type="HAMAP" id="MF_00925">
    <property type="entry name" value="OM_assembly_BamE"/>
    <property type="match status" value="1"/>
</dbReference>
<dbReference type="InterPro" id="IPR007450">
    <property type="entry name" value="BamE_dom"/>
</dbReference>
<dbReference type="PANTHER" id="PTHR37482">
    <property type="entry name" value="OUTER MEMBRANE PROTEIN ASSEMBLY FACTOR BAME"/>
    <property type="match status" value="1"/>
</dbReference>
<proteinExistence type="inferred from homology"/>
<reference evidence="5 6" key="1">
    <citation type="journal article" date="2021" name="Elife">
        <title>Chloroplast acquisition without the gene transfer in kleptoplastic sea slugs, Plakobranchus ocellatus.</title>
        <authorList>
            <person name="Maeda T."/>
            <person name="Takahashi S."/>
            <person name="Yoshida T."/>
            <person name="Shimamura S."/>
            <person name="Takaki Y."/>
            <person name="Nagai Y."/>
            <person name="Toyoda A."/>
            <person name="Suzuki Y."/>
            <person name="Arimoto A."/>
            <person name="Ishii H."/>
            <person name="Satoh N."/>
            <person name="Nishiyama T."/>
            <person name="Hasebe M."/>
            <person name="Maruyama T."/>
            <person name="Minagawa J."/>
            <person name="Obokata J."/>
            <person name="Shigenobu S."/>
        </authorList>
    </citation>
    <scope>NUCLEOTIDE SEQUENCE [LARGE SCALE GENOMIC DNA]</scope>
</reference>
<dbReference type="Gene3D" id="3.30.1450.10">
    <property type="match status" value="1"/>
</dbReference>
<protein>
    <submittedName>
        <fullName evidence="5">Outer membrane protein assembly factor BamE</fullName>
    </submittedName>
</protein>
<keyword evidence="3" id="KW-0998">Cell outer membrane</keyword>
<name>A0AAV4FPA7_9GAST</name>
<keyword evidence="1" id="KW-0732">Signal</keyword>
<keyword evidence="6" id="KW-1185">Reference proteome</keyword>
<accession>A0AAV4FPA7</accession>
<dbReference type="PANTHER" id="PTHR37482:SF1">
    <property type="entry name" value="OUTER MEMBRANE PROTEIN ASSEMBLY FACTOR BAME"/>
    <property type="match status" value="1"/>
</dbReference>
<evidence type="ECO:0000259" key="4">
    <source>
        <dbReference type="Pfam" id="PF04355"/>
    </source>
</evidence>
<evidence type="ECO:0000256" key="2">
    <source>
        <dbReference type="ARBA" id="ARBA00023136"/>
    </source>
</evidence>
<gene>
    <name evidence="5" type="ORF">ElyMa_000445500</name>
</gene>
<evidence type="ECO:0000313" key="6">
    <source>
        <dbReference type="Proteomes" id="UP000762676"/>
    </source>
</evidence>
<dbReference type="EMBL" id="BMAT01000876">
    <property type="protein sequence ID" value="GFR75044.1"/>
    <property type="molecule type" value="Genomic_DNA"/>
</dbReference>
<dbReference type="Pfam" id="PF04355">
    <property type="entry name" value="BamE"/>
    <property type="match status" value="1"/>
</dbReference>
<feature type="domain" description="Outer membrane protein assembly factor BamE" evidence="4">
    <location>
        <begin position="45"/>
        <end position="114"/>
    </location>
</feature>
<dbReference type="GO" id="GO:0030674">
    <property type="term" value="F:protein-macromolecule adaptor activity"/>
    <property type="evidence" value="ECO:0007669"/>
    <property type="project" value="TreeGrafter"/>
</dbReference>
<keyword evidence="2" id="KW-0472">Membrane</keyword>
<evidence type="ECO:0000256" key="3">
    <source>
        <dbReference type="ARBA" id="ARBA00023237"/>
    </source>
</evidence>
<sequence>MQKYLKIPALTITAALMGGCSWFSDDSDFKMVSFPGVYKINIQQGNIITQDMINQLKPGMTRSQVAYVMGTPLLPDSFDKDRWDYIYTLQPGGKQRTQQTLSLFFDNDKLTRFNGDFRPEINQDANTHAQSDVQDAAETLMKEQAEDDL</sequence>
<organism evidence="5 6">
    <name type="scientific">Elysia marginata</name>
    <dbReference type="NCBI Taxonomy" id="1093978"/>
    <lineage>
        <taxon>Eukaryota</taxon>
        <taxon>Metazoa</taxon>
        <taxon>Spiralia</taxon>
        <taxon>Lophotrochozoa</taxon>
        <taxon>Mollusca</taxon>
        <taxon>Gastropoda</taxon>
        <taxon>Heterobranchia</taxon>
        <taxon>Euthyneura</taxon>
        <taxon>Panpulmonata</taxon>
        <taxon>Sacoglossa</taxon>
        <taxon>Placobranchoidea</taxon>
        <taxon>Plakobranchidae</taxon>
        <taxon>Elysia</taxon>
    </lineage>
</organism>
<dbReference type="Proteomes" id="UP000762676">
    <property type="component" value="Unassembled WGS sequence"/>
</dbReference>